<accession>A0ACB8UWB5</accession>
<gene>
    <name evidence="1" type="ORF">LOY88_003440</name>
</gene>
<name>A0ACB8UWB5_9EURO</name>
<comment type="caution">
    <text evidence="1">The sequence shown here is derived from an EMBL/GenBank/DDBJ whole genome shotgun (WGS) entry which is preliminary data.</text>
</comment>
<organism evidence="1">
    <name type="scientific">Ophidiomyces ophidiicola</name>
    <dbReference type="NCBI Taxonomy" id="1387563"/>
    <lineage>
        <taxon>Eukaryota</taxon>
        <taxon>Fungi</taxon>
        <taxon>Dikarya</taxon>
        <taxon>Ascomycota</taxon>
        <taxon>Pezizomycotina</taxon>
        <taxon>Eurotiomycetes</taxon>
        <taxon>Eurotiomycetidae</taxon>
        <taxon>Onygenales</taxon>
        <taxon>Onygenaceae</taxon>
        <taxon>Ophidiomyces</taxon>
    </lineage>
</organism>
<sequence>MAPSTSRLAQAVVGLLLFQVPLSFSSPTTPQEPCALVAAAQKKRLESSSVKQFTVTAELATLCLNSVPFNSKRAVEYLDALDYYFDWQSTKKWLKNPPQGYMSPSTDLDGRLKKIRNKASRNKYTGEYQFQMEVEKLIRSAYDGHFTAPMDLLSVFKFERDQVGPLVSLSDNGRDLPKVYLLYDVRKKINEISAIQTIDGEIAAKWLNKLSKEDYTSHDPDARHNGLYYNIPRGVSGYSGTFLKSGVLNPGNKITIGFENGTTKEFENSATSSADWTAVTDGPSFYNKFCGGESAPLTSRAISEFNETAPSLHEQELPIDTPYNTFATRNTGGSDLKPVVKSSSDEMFGYFLENSNVAVLRLTSFDAKKNRYLIENYSHSITKFLAECRKAGKEKLIVDVSGNGGGIGFLGFDTFIQAIHKQIAPNGKLQSPIEIAATEQFDLLGGTINRLLADDTLPKAMAARFEKDKLFDINSYVDNNGQKFKSWKEFFGPRDGFTNLFNWDFNNLKASGSVGGLVITGHGSRAPVAPLFQKENIVLVTDGICASTCAILADLMRRHGIKSIAVGGRPKRGPMQAVGGVKGEQVISFGNLFFKAKQVYDNFLTPEEKKQHENSRLAMMATKGNAVLNRLPNFGDDSIINYRNKVYAEDQSRTPRQFVNEPADCKIWRTKDALFDKNKWWTTIADSWWGNKDICIEGSRPSSG</sequence>
<evidence type="ECO:0000313" key="1">
    <source>
        <dbReference type="EMBL" id="KAI2386719.1"/>
    </source>
</evidence>
<proteinExistence type="predicted"/>
<reference evidence="1" key="1">
    <citation type="journal article" date="2022" name="bioRxiv">
        <title>Population genetic analysis of Ophidiomyces ophidiicola, the causative agent of snake fungal disease, indicates recent introductions to the USA.</title>
        <authorList>
            <person name="Ladner J.T."/>
            <person name="Palmer J.M."/>
            <person name="Ettinger C.L."/>
            <person name="Stajich J.E."/>
            <person name="Farrell T.M."/>
            <person name="Glorioso B.M."/>
            <person name="Lawson B."/>
            <person name="Price S.J."/>
            <person name="Stengle A.G."/>
            <person name="Grear D.A."/>
            <person name="Lorch J.M."/>
        </authorList>
    </citation>
    <scope>NUCLEOTIDE SEQUENCE</scope>
    <source>
        <strain evidence="1">NWHC 24266-5</strain>
    </source>
</reference>
<dbReference type="EMBL" id="JALBCA010000045">
    <property type="protein sequence ID" value="KAI2386719.1"/>
    <property type="molecule type" value="Genomic_DNA"/>
</dbReference>
<protein>
    <submittedName>
        <fullName evidence="1">Uncharacterized protein</fullName>
    </submittedName>
</protein>